<organism evidence="3 4">
    <name type="scientific">Natrialba swarupiae</name>
    <dbReference type="NCBI Taxonomy" id="2448032"/>
    <lineage>
        <taxon>Archaea</taxon>
        <taxon>Methanobacteriati</taxon>
        <taxon>Methanobacteriota</taxon>
        <taxon>Stenosarchaea group</taxon>
        <taxon>Halobacteria</taxon>
        <taxon>Halobacteriales</taxon>
        <taxon>Natrialbaceae</taxon>
        <taxon>Natrialba</taxon>
    </lineage>
</organism>
<dbReference type="Proteomes" id="UP000324104">
    <property type="component" value="Unassembled WGS sequence"/>
</dbReference>
<reference evidence="3 4" key="1">
    <citation type="submission" date="2019-08" db="EMBL/GenBank/DDBJ databases">
        <title>Archaea genome.</title>
        <authorList>
            <person name="Kajale S."/>
            <person name="Shouche Y."/>
            <person name="Deshpande N."/>
            <person name="Sharma A."/>
        </authorList>
    </citation>
    <scope>NUCLEOTIDE SEQUENCE [LARGE SCALE GENOMIC DNA]</scope>
    <source>
        <strain evidence="3 4">ESP3B_9</strain>
    </source>
</reference>
<evidence type="ECO:0000313" key="4">
    <source>
        <dbReference type="Proteomes" id="UP000324104"/>
    </source>
</evidence>
<evidence type="ECO:0000313" key="3">
    <source>
        <dbReference type="EMBL" id="TYT64037.1"/>
    </source>
</evidence>
<name>A0A5D5ASU3_9EURY</name>
<proteinExistence type="predicted"/>
<dbReference type="AlphaFoldDB" id="A0A5D5ASU3"/>
<protein>
    <recommendedName>
        <fullName evidence="2">DUF7511 domain-containing protein</fullName>
    </recommendedName>
</protein>
<feature type="domain" description="DUF7511" evidence="2">
    <location>
        <begin position="27"/>
        <end position="71"/>
    </location>
</feature>
<comment type="caution">
    <text evidence="3">The sequence shown here is derived from an EMBL/GenBank/DDBJ whole genome shotgun (WGS) entry which is preliminary data.</text>
</comment>
<gene>
    <name evidence="3" type="ORF">FYC77_01615</name>
</gene>
<evidence type="ECO:0000256" key="1">
    <source>
        <dbReference type="SAM" id="MobiDB-lite"/>
    </source>
</evidence>
<dbReference type="RefSeq" id="WP_149079841.1">
    <property type="nucleotide sequence ID" value="NZ_VTAW01000001.1"/>
</dbReference>
<dbReference type="Pfam" id="PF24351">
    <property type="entry name" value="DUF7511"/>
    <property type="match status" value="1"/>
</dbReference>
<sequence length="71" mass="7938">MADRESDAEQTPSNDFPSANRDVSPCYQAYVDRRENGVDVCTIYNAFDAESVTEERITAIGDAFVSREDAR</sequence>
<dbReference type="InterPro" id="IPR055933">
    <property type="entry name" value="DUF7511"/>
</dbReference>
<accession>A0A5D5ASU3</accession>
<feature type="region of interest" description="Disordered" evidence="1">
    <location>
        <begin position="1"/>
        <end position="22"/>
    </location>
</feature>
<dbReference type="EMBL" id="VTAW01000001">
    <property type="protein sequence ID" value="TYT64037.1"/>
    <property type="molecule type" value="Genomic_DNA"/>
</dbReference>
<evidence type="ECO:0000259" key="2">
    <source>
        <dbReference type="Pfam" id="PF24351"/>
    </source>
</evidence>
<keyword evidence="4" id="KW-1185">Reference proteome</keyword>